<feature type="transmembrane region" description="Helical" evidence="11">
    <location>
        <begin position="439"/>
        <end position="456"/>
    </location>
</feature>
<feature type="domain" description="Citrate transporter-like" evidence="12">
    <location>
        <begin position="17"/>
        <end position="374"/>
    </location>
</feature>
<keyword evidence="5 11" id="KW-1133">Transmembrane helix</keyword>
<dbReference type="PANTHER" id="PTHR43269">
    <property type="entry name" value="SODIUM/PROTON ANTIPORTER 1-RELATED"/>
    <property type="match status" value="1"/>
</dbReference>
<evidence type="ECO:0000259" key="12">
    <source>
        <dbReference type="Pfam" id="PF03600"/>
    </source>
</evidence>
<feature type="transmembrane region" description="Helical" evidence="11">
    <location>
        <begin position="125"/>
        <end position="152"/>
    </location>
</feature>
<comment type="subcellular location">
    <subcellularLocation>
        <location evidence="1">Membrane</location>
        <topology evidence="1">Multi-pass membrane protein</topology>
    </subcellularLocation>
</comment>
<sequence length="457" mass="50694">MTLIIILLLLLSYLLIATTHLTGVNKAAISIFLAAIGWVVYIIWGNDFVMDMHPGAYEAFLDGNAASSEQVKNFIYDSIFLKYVGKAAAIVMYLLATMSIIEILNTNGCFDFISEWIRTRETKRLLWTITLATFILSANLDNLTTTIVMLVIMHNIVKSRAQRMFIGSAIVLAAVCGGCFTVIGDPTGLMLWANEAVTASDFSSYLAWPALAAWVVPTYLIGRQLPSRLDIEWGVAPFRGDDTRLNRWQRMLMFLVGIGGLWFVPTFLSITRLPAFLGALVVLALLWVVNEAFNRKLMNADQTSQRRIPRVIQYEAIQQMLFVMGIMLGLGVVSETGVFTEVADWIDATIGNLWVVGILSGILSSLVDSFTIAASDIFMYDVWNAGDYAQNGTYWKVIAYCTAVGGCLLSVGSVCGLALMKLEHIHLSWYIKNITLKVLIGWLLGLAILWCEVLIYS</sequence>
<accession>A0A1G7ZBB5</accession>
<feature type="transmembrane region" description="Helical" evidence="11">
    <location>
        <begin position="27"/>
        <end position="44"/>
    </location>
</feature>
<organism evidence="13 14">
    <name type="scientific">Prevotella communis</name>
    <dbReference type="NCBI Taxonomy" id="2913614"/>
    <lineage>
        <taxon>Bacteria</taxon>
        <taxon>Pseudomonadati</taxon>
        <taxon>Bacteroidota</taxon>
        <taxon>Bacteroidia</taxon>
        <taxon>Bacteroidales</taxon>
        <taxon>Prevotellaceae</taxon>
        <taxon>Prevotella</taxon>
    </lineage>
</organism>
<feature type="transmembrane region" description="Helical" evidence="11">
    <location>
        <begin position="164"/>
        <end position="183"/>
    </location>
</feature>
<keyword evidence="9" id="KW-0739">Sodium transport</keyword>
<gene>
    <name evidence="13" type="ORF">SAMN04487901_115109</name>
</gene>
<evidence type="ECO:0000256" key="4">
    <source>
        <dbReference type="ARBA" id="ARBA00022692"/>
    </source>
</evidence>
<feature type="transmembrane region" description="Helical" evidence="11">
    <location>
        <begin position="353"/>
        <end position="377"/>
    </location>
</feature>
<feature type="transmembrane region" description="Helical" evidence="11">
    <location>
        <begin position="314"/>
        <end position="333"/>
    </location>
</feature>
<dbReference type="RefSeq" id="WP_091818697.1">
    <property type="nucleotide sequence ID" value="NZ_CP091790.1"/>
</dbReference>
<evidence type="ECO:0000256" key="1">
    <source>
        <dbReference type="ARBA" id="ARBA00004141"/>
    </source>
</evidence>
<keyword evidence="4 11" id="KW-0812">Transmembrane</keyword>
<evidence type="ECO:0000256" key="8">
    <source>
        <dbReference type="ARBA" id="ARBA00023136"/>
    </source>
</evidence>
<dbReference type="Pfam" id="PF03600">
    <property type="entry name" value="CitMHS"/>
    <property type="match status" value="1"/>
</dbReference>
<dbReference type="AlphaFoldDB" id="A0A1G7ZBB5"/>
<dbReference type="GO" id="GO:0016020">
    <property type="term" value="C:membrane"/>
    <property type="evidence" value="ECO:0007669"/>
    <property type="project" value="UniProtKB-SubCell"/>
</dbReference>
<feature type="transmembrane region" description="Helical" evidence="11">
    <location>
        <begin position="276"/>
        <end position="293"/>
    </location>
</feature>
<evidence type="ECO:0000256" key="7">
    <source>
        <dbReference type="ARBA" id="ARBA00023065"/>
    </source>
</evidence>
<dbReference type="Proteomes" id="UP000198779">
    <property type="component" value="Unassembled WGS sequence"/>
</dbReference>
<evidence type="ECO:0000256" key="11">
    <source>
        <dbReference type="SAM" id="Phobius"/>
    </source>
</evidence>
<reference evidence="14" key="1">
    <citation type="submission" date="2016-10" db="EMBL/GenBank/DDBJ databases">
        <authorList>
            <person name="Varghese N."/>
            <person name="Submissions S."/>
        </authorList>
    </citation>
    <scope>NUCLEOTIDE SEQUENCE [LARGE SCALE GENOMIC DNA]</scope>
    <source>
        <strain evidence="14">BP1-148</strain>
    </source>
</reference>
<evidence type="ECO:0000256" key="5">
    <source>
        <dbReference type="ARBA" id="ARBA00022989"/>
    </source>
</evidence>
<protein>
    <submittedName>
        <fullName evidence="13">Na+/H+ antiporter NhaD</fullName>
    </submittedName>
</protein>
<keyword evidence="8 11" id="KW-0472">Membrane</keyword>
<evidence type="ECO:0000256" key="2">
    <source>
        <dbReference type="ARBA" id="ARBA00022448"/>
    </source>
</evidence>
<proteinExistence type="inferred from homology"/>
<dbReference type="GO" id="GO:0006814">
    <property type="term" value="P:sodium ion transport"/>
    <property type="evidence" value="ECO:0007669"/>
    <property type="project" value="UniProtKB-KW"/>
</dbReference>
<keyword evidence="14" id="KW-1185">Reference proteome</keyword>
<evidence type="ECO:0000256" key="3">
    <source>
        <dbReference type="ARBA" id="ARBA00022449"/>
    </source>
</evidence>
<dbReference type="GO" id="GO:0015297">
    <property type="term" value="F:antiporter activity"/>
    <property type="evidence" value="ECO:0007669"/>
    <property type="project" value="UniProtKB-KW"/>
</dbReference>
<keyword evidence="6" id="KW-0915">Sodium</keyword>
<feature type="transmembrane region" description="Helical" evidence="11">
    <location>
        <begin position="252"/>
        <end position="270"/>
    </location>
</feature>
<feature type="transmembrane region" description="Helical" evidence="11">
    <location>
        <begin position="83"/>
        <end position="105"/>
    </location>
</feature>
<dbReference type="PANTHER" id="PTHR43269:SF2">
    <property type="entry name" value="SODIUM_PROTON ANTIPORTER 1-RELATED"/>
    <property type="match status" value="1"/>
</dbReference>
<dbReference type="InterPro" id="IPR045016">
    <property type="entry name" value="NhaD-like"/>
</dbReference>
<evidence type="ECO:0000256" key="6">
    <source>
        <dbReference type="ARBA" id="ARBA00023053"/>
    </source>
</evidence>
<evidence type="ECO:0000256" key="9">
    <source>
        <dbReference type="ARBA" id="ARBA00023201"/>
    </source>
</evidence>
<dbReference type="STRING" id="645274.SAMN04487901_115109"/>
<keyword evidence="3" id="KW-0050">Antiport</keyword>
<dbReference type="InterPro" id="IPR004680">
    <property type="entry name" value="Cit_transptr-like_dom"/>
</dbReference>
<feature type="transmembrane region" description="Helical" evidence="11">
    <location>
        <begin position="397"/>
        <end position="419"/>
    </location>
</feature>
<evidence type="ECO:0000313" key="13">
    <source>
        <dbReference type="EMBL" id="SDH05974.1"/>
    </source>
</evidence>
<keyword evidence="7" id="KW-0406">Ion transport</keyword>
<evidence type="ECO:0000256" key="10">
    <source>
        <dbReference type="ARBA" id="ARBA00025753"/>
    </source>
</evidence>
<dbReference type="EMBL" id="FNCQ01000015">
    <property type="protein sequence ID" value="SDH05974.1"/>
    <property type="molecule type" value="Genomic_DNA"/>
</dbReference>
<keyword evidence="2" id="KW-0813">Transport</keyword>
<feature type="transmembrane region" description="Helical" evidence="11">
    <location>
        <begin position="203"/>
        <end position="222"/>
    </location>
</feature>
<name>A0A1G7ZBB5_9BACT</name>
<evidence type="ECO:0000313" key="14">
    <source>
        <dbReference type="Proteomes" id="UP000198779"/>
    </source>
</evidence>
<comment type="similarity">
    <text evidence="10">Belongs to the NhaD Na(+)/H(+) (TC 2.A.62) antiporter family.</text>
</comment>